<reference evidence="1 2" key="1">
    <citation type="submission" date="2020-08" db="EMBL/GenBank/DDBJ databases">
        <title>Sequencing the genomes of 1000 actinobacteria strains.</title>
        <authorList>
            <person name="Klenk H.-P."/>
        </authorList>
    </citation>
    <scope>NUCLEOTIDE SEQUENCE [LARGE SCALE GENOMIC DNA]</scope>
    <source>
        <strain evidence="1 2">DSM 44936</strain>
    </source>
</reference>
<organism evidence="1 2">
    <name type="scientific">Sphaerisporangium rubeum</name>
    <dbReference type="NCBI Taxonomy" id="321317"/>
    <lineage>
        <taxon>Bacteria</taxon>
        <taxon>Bacillati</taxon>
        <taxon>Actinomycetota</taxon>
        <taxon>Actinomycetes</taxon>
        <taxon>Streptosporangiales</taxon>
        <taxon>Streptosporangiaceae</taxon>
        <taxon>Sphaerisporangium</taxon>
    </lineage>
</organism>
<dbReference type="RefSeq" id="WP_343072890.1">
    <property type="nucleotide sequence ID" value="NZ_BAAALO010000100.1"/>
</dbReference>
<keyword evidence="2" id="KW-1185">Reference proteome</keyword>
<evidence type="ECO:0000313" key="2">
    <source>
        <dbReference type="Proteomes" id="UP000555564"/>
    </source>
</evidence>
<accession>A0A7X0MAM0</accession>
<name>A0A7X0MAM0_9ACTN</name>
<evidence type="ECO:0000313" key="1">
    <source>
        <dbReference type="EMBL" id="MBB6476166.1"/>
    </source>
</evidence>
<dbReference type="EMBL" id="JACHIU010000001">
    <property type="protein sequence ID" value="MBB6476166.1"/>
    <property type="molecule type" value="Genomic_DNA"/>
</dbReference>
<dbReference type="AlphaFoldDB" id="A0A7X0MAM0"/>
<sequence>MSESRVWPSLVAASALTLLCAVVAGLAMGAAGAELTRGPTTAELRQASAVELARRWQSWPAGKIFPERLPYVAEQGGKEYARRVGVSTRTDCSAAVDAALRQAFREAGCRAVLRATYLDALQGVVVTVGVAAFPDARSAARAGRALPRGGTPSPGLRALSFPHTVADRFSAAARQSATLGQAGPYLVLTTAGQVDGRPARAVGRQRETIFAFADDLRRRIVVTIATPARPDCAGKDWQC</sequence>
<proteinExistence type="predicted"/>
<comment type="caution">
    <text evidence="1">The sequence shown here is derived from an EMBL/GenBank/DDBJ whole genome shotgun (WGS) entry which is preliminary data.</text>
</comment>
<protein>
    <submittedName>
        <fullName evidence="1">Uncharacterized protein</fullName>
    </submittedName>
</protein>
<gene>
    <name evidence="1" type="ORF">BJ992_005597</name>
</gene>
<dbReference type="Proteomes" id="UP000555564">
    <property type="component" value="Unassembled WGS sequence"/>
</dbReference>